<organism evidence="7">
    <name type="scientific">marine metagenome</name>
    <dbReference type="NCBI Taxonomy" id="408172"/>
    <lineage>
        <taxon>unclassified sequences</taxon>
        <taxon>metagenomes</taxon>
        <taxon>ecological metagenomes</taxon>
    </lineage>
</organism>
<gene>
    <name evidence="7" type="ORF">METZ01_LOCUS313055</name>
</gene>
<keyword evidence="2" id="KW-0001">2Fe-2S</keyword>
<dbReference type="EMBL" id="UINC01100270">
    <property type="protein sequence ID" value="SVC60201.1"/>
    <property type="molecule type" value="Genomic_DNA"/>
</dbReference>
<dbReference type="GO" id="GO:0003954">
    <property type="term" value="F:NADH dehydrogenase activity"/>
    <property type="evidence" value="ECO:0007669"/>
    <property type="project" value="TreeGrafter"/>
</dbReference>
<dbReference type="PANTHER" id="PTHR10371:SF3">
    <property type="entry name" value="NADH DEHYDROGENASE [UBIQUINONE] FLAVOPROTEIN 2, MITOCHONDRIAL"/>
    <property type="match status" value="1"/>
</dbReference>
<keyword evidence="4" id="KW-0408">Iron</keyword>
<accession>A0A382NKS6</accession>
<reference evidence="7" key="1">
    <citation type="submission" date="2018-05" db="EMBL/GenBank/DDBJ databases">
        <authorList>
            <person name="Lanie J.A."/>
            <person name="Ng W.-L."/>
            <person name="Kazmierczak K.M."/>
            <person name="Andrzejewski T.M."/>
            <person name="Davidsen T.M."/>
            <person name="Wayne K.J."/>
            <person name="Tettelin H."/>
            <person name="Glass J.I."/>
            <person name="Rusch D."/>
            <person name="Podicherti R."/>
            <person name="Tsui H.-C.T."/>
            <person name="Winkler M.E."/>
        </authorList>
    </citation>
    <scope>NUCLEOTIDE SEQUENCE</scope>
</reference>
<evidence type="ECO:0000313" key="7">
    <source>
        <dbReference type="EMBL" id="SVC60201.1"/>
    </source>
</evidence>
<name>A0A382NKS6_9ZZZZ</name>
<dbReference type="AlphaFoldDB" id="A0A382NKS6"/>
<comment type="similarity">
    <text evidence="1">Belongs to the complex I 24 kDa subunit family.</text>
</comment>
<evidence type="ECO:0000256" key="4">
    <source>
        <dbReference type="ARBA" id="ARBA00023004"/>
    </source>
</evidence>
<protein>
    <submittedName>
        <fullName evidence="7">Uncharacterized protein</fullName>
    </submittedName>
</protein>
<dbReference type="InterPro" id="IPR036249">
    <property type="entry name" value="Thioredoxin-like_sf"/>
</dbReference>
<dbReference type="SUPFAM" id="SSF52833">
    <property type="entry name" value="Thioredoxin-like"/>
    <property type="match status" value="1"/>
</dbReference>
<proteinExistence type="inferred from homology"/>
<dbReference type="Pfam" id="PF01257">
    <property type="entry name" value="2Fe-2S_thioredx"/>
    <property type="match status" value="1"/>
</dbReference>
<evidence type="ECO:0000256" key="3">
    <source>
        <dbReference type="ARBA" id="ARBA00022723"/>
    </source>
</evidence>
<evidence type="ECO:0000256" key="6">
    <source>
        <dbReference type="ARBA" id="ARBA00034078"/>
    </source>
</evidence>
<feature type="non-terminal residue" evidence="7">
    <location>
        <position position="53"/>
    </location>
</feature>
<dbReference type="FunFam" id="1.10.10.1590:FF:000001">
    <property type="entry name" value="NADH-quinone oxidoreductase subunit E"/>
    <property type="match status" value="1"/>
</dbReference>
<dbReference type="InterPro" id="IPR041921">
    <property type="entry name" value="NuoE_N"/>
</dbReference>
<dbReference type="PANTHER" id="PTHR10371">
    <property type="entry name" value="NADH DEHYDROGENASE UBIQUINONE FLAVOPROTEIN 2, MITOCHONDRIAL"/>
    <property type="match status" value="1"/>
</dbReference>
<keyword evidence="3" id="KW-0479">Metal-binding</keyword>
<evidence type="ECO:0000256" key="1">
    <source>
        <dbReference type="ARBA" id="ARBA00010643"/>
    </source>
</evidence>
<evidence type="ECO:0000256" key="5">
    <source>
        <dbReference type="ARBA" id="ARBA00023014"/>
    </source>
</evidence>
<keyword evidence="5" id="KW-0411">Iron-sulfur</keyword>
<comment type="cofactor">
    <cofactor evidence="6">
        <name>[2Fe-2S] cluster</name>
        <dbReference type="ChEBI" id="CHEBI:190135"/>
    </cofactor>
</comment>
<dbReference type="GO" id="GO:0046872">
    <property type="term" value="F:metal ion binding"/>
    <property type="evidence" value="ECO:0007669"/>
    <property type="project" value="UniProtKB-KW"/>
</dbReference>
<sequence>MPLLYLVQGQNENWIPLVAMKYIAKFLNIPYIRVYEVATFYSMFNLSPVGKYF</sequence>
<dbReference type="Gene3D" id="1.10.10.1590">
    <property type="entry name" value="NADH-quinone oxidoreductase subunit E"/>
    <property type="match status" value="1"/>
</dbReference>
<dbReference type="GO" id="GO:0051537">
    <property type="term" value="F:2 iron, 2 sulfur cluster binding"/>
    <property type="evidence" value="ECO:0007669"/>
    <property type="project" value="UniProtKB-KW"/>
</dbReference>
<evidence type="ECO:0000256" key="2">
    <source>
        <dbReference type="ARBA" id="ARBA00022714"/>
    </source>
</evidence>